<dbReference type="GO" id="GO:0004650">
    <property type="term" value="F:polygalacturonase activity"/>
    <property type="evidence" value="ECO:0007669"/>
    <property type="project" value="InterPro"/>
</dbReference>
<dbReference type="AlphaFoldDB" id="I2GRW3"/>
<sequence length="483" mass="53804">MIASKRIGITLWLLLCSSSLFAQKLITYPAPDSARRAADFQVAINGQDVFVYDNAVSAFSNFSFEGTVTVTVTSTRDIRWVEIRPKNVGIPVSFTKNKLTFQLTRPAQLSIELNGEHTRPLYVFAAPLEKNVPRPDDPNVRYFAAGKVYDVGKLVLKSNETLYIAGGAIVRGSIEATNARNIAIRGRGLLDGTQLTSGRLVRLWQCRNVEVEGITIQNSPGWTLVLLDCDTVRIHGLKQVCWRNGSDGIDLVGTSHVRIYDCFLRNNDDNIVVKSFNVNPETYYSQPGPGRDVTDIQVDRCVIWNMPWGNGLEIGFELRCKTVNAISFRDCDLIHVDRGAALSIHNGDTATVENIVYDNIRIEDAPHKLIDLAVFWSQYSIDRPATQQERTRLYMQGAWDGVLRVPPGQEAVHAGSRGHIRNITFRNIAVTDGQFPFSILAGYDASHRVENVTFENLTIHGRPIRSAQAGHVSIEHATGISWK</sequence>
<keyword evidence="4" id="KW-0325">Glycoprotein</keyword>
<dbReference type="InterPro" id="IPR012334">
    <property type="entry name" value="Pectin_lyas_fold"/>
</dbReference>
<dbReference type="OrthoDB" id="9795222at2"/>
<comment type="similarity">
    <text evidence="1 9">Belongs to the glycosyl hydrolase 28 family.</text>
</comment>
<dbReference type="Gene3D" id="2.160.20.10">
    <property type="entry name" value="Single-stranded right-handed beta-helix, Pectin lyase-like"/>
    <property type="match status" value="1"/>
</dbReference>
<evidence type="ECO:0000256" key="5">
    <source>
        <dbReference type="ARBA" id="ARBA00023277"/>
    </source>
</evidence>
<dbReference type="PANTHER" id="PTHR31736">
    <property type="match status" value="1"/>
</dbReference>
<evidence type="ECO:0000256" key="9">
    <source>
        <dbReference type="RuleBase" id="RU361169"/>
    </source>
</evidence>
<dbReference type="PANTHER" id="PTHR31736:SF9">
    <property type="entry name" value="ENDO-XYLOGALACTURONAN HYDROLASE A-RELATED"/>
    <property type="match status" value="1"/>
</dbReference>
<accession>I2GRW3</accession>
<keyword evidence="6 9" id="KW-0326">Glycosidase</keyword>
<evidence type="ECO:0000256" key="10">
    <source>
        <dbReference type="SAM" id="SignalP"/>
    </source>
</evidence>
<evidence type="ECO:0008006" key="13">
    <source>
        <dbReference type="Google" id="ProtNLM"/>
    </source>
</evidence>
<dbReference type="eggNOG" id="COG5434">
    <property type="taxonomic scope" value="Bacteria"/>
</dbReference>
<dbReference type="EMBL" id="CAIT01000009">
    <property type="protein sequence ID" value="CCH56641.1"/>
    <property type="molecule type" value="Genomic_DNA"/>
</dbReference>
<feature type="signal peptide" evidence="10">
    <location>
        <begin position="1"/>
        <end position="22"/>
    </location>
</feature>
<evidence type="ECO:0000256" key="4">
    <source>
        <dbReference type="ARBA" id="ARBA00023180"/>
    </source>
</evidence>
<keyword evidence="7" id="KW-0624">Polysaccharide degradation</keyword>
<keyword evidence="12" id="KW-1185">Reference proteome</keyword>
<evidence type="ECO:0000256" key="3">
    <source>
        <dbReference type="ARBA" id="ARBA00022801"/>
    </source>
</evidence>
<evidence type="ECO:0000256" key="7">
    <source>
        <dbReference type="ARBA" id="ARBA00023326"/>
    </source>
</evidence>
<protein>
    <recommendedName>
        <fullName evidence="13">Glycoside hydrolase family 28</fullName>
    </recommendedName>
</protein>
<dbReference type="STRING" id="1185876.BN8_06021"/>
<dbReference type="GO" id="GO:0000272">
    <property type="term" value="P:polysaccharide catabolic process"/>
    <property type="evidence" value="ECO:0007669"/>
    <property type="project" value="UniProtKB-KW"/>
</dbReference>
<evidence type="ECO:0000256" key="8">
    <source>
        <dbReference type="ARBA" id="ARBA00037278"/>
    </source>
</evidence>
<gene>
    <name evidence="11" type="ORF">BN8_06021</name>
</gene>
<comment type="function">
    <text evidence="8">Pectinolytic enzyme involved in the degradation of xylogalacturonan (xga), a galacturonan backbone heavily substituted with xylose, and which is one important component of the hairy regions of pectin. Activity requires a galacturonic acid backbone substituted with xylose.</text>
</comment>
<evidence type="ECO:0000256" key="6">
    <source>
        <dbReference type="ARBA" id="ARBA00023295"/>
    </source>
</evidence>
<evidence type="ECO:0000256" key="1">
    <source>
        <dbReference type="ARBA" id="ARBA00008834"/>
    </source>
</evidence>
<name>I2GRW3_9BACT</name>
<dbReference type="RefSeq" id="WP_009285206.1">
    <property type="nucleotide sequence ID" value="NZ_CAIT01000009.1"/>
</dbReference>
<keyword evidence="3 9" id="KW-0378">Hydrolase</keyword>
<dbReference type="SUPFAM" id="SSF51126">
    <property type="entry name" value="Pectin lyase-like"/>
    <property type="match status" value="1"/>
</dbReference>
<evidence type="ECO:0000256" key="2">
    <source>
        <dbReference type="ARBA" id="ARBA00022737"/>
    </source>
</evidence>
<dbReference type="InterPro" id="IPR000743">
    <property type="entry name" value="Glyco_hydro_28"/>
</dbReference>
<keyword evidence="10" id="KW-0732">Signal</keyword>
<comment type="caution">
    <text evidence="11">The sequence shown here is derived from an EMBL/GenBank/DDBJ whole genome shotgun (WGS) entry which is preliminary data.</text>
</comment>
<organism evidence="11 12">
    <name type="scientific">Fibrisoma limi BUZ 3</name>
    <dbReference type="NCBI Taxonomy" id="1185876"/>
    <lineage>
        <taxon>Bacteria</taxon>
        <taxon>Pseudomonadati</taxon>
        <taxon>Bacteroidota</taxon>
        <taxon>Cytophagia</taxon>
        <taxon>Cytophagales</taxon>
        <taxon>Spirosomataceae</taxon>
        <taxon>Fibrisoma</taxon>
    </lineage>
</organism>
<evidence type="ECO:0000313" key="12">
    <source>
        <dbReference type="Proteomes" id="UP000009309"/>
    </source>
</evidence>
<feature type="chain" id="PRO_5003660118" description="Glycoside hydrolase family 28" evidence="10">
    <location>
        <begin position="23"/>
        <end position="483"/>
    </location>
</feature>
<dbReference type="Proteomes" id="UP000009309">
    <property type="component" value="Unassembled WGS sequence"/>
</dbReference>
<keyword evidence="5" id="KW-0119">Carbohydrate metabolism</keyword>
<reference evidence="11 12" key="1">
    <citation type="journal article" date="2012" name="J. Bacteriol.">
        <title>Genome Sequence of the Filamentous Bacterium Fibrisoma limi BUZ 3T.</title>
        <authorList>
            <person name="Filippini M."/>
            <person name="Qi W."/>
            <person name="Jaenicke S."/>
            <person name="Goesmann A."/>
            <person name="Smits T.H."/>
            <person name="Bagheri H.C."/>
        </authorList>
    </citation>
    <scope>NUCLEOTIDE SEQUENCE [LARGE SCALE GENOMIC DNA]</scope>
    <source>
        <strain evidence="12">BUZ 3T</strain>
    </source>
</reference>
<keyword evidence="2" id="KW-0677">Repeat</keyword>
<proteinExistence type="inferred from homology"/>
<dbReference type="InterPro" id="IPR011050">
    <property type="entry name" value="Pectin_lyase_fold/virulence"/>
</dbReference>
<evidence type="ECO:0000313" key="11">
    <source>
        <dbReference type="EMBL" id="CCH56641.1"/>
    </source>
</evidence>
<dbReference type="Pfam" id="PF00295">
    <property type="entry name" value="Glyco_hydro_28"/>
    <property type="match status" value="1"/>
</dbReference>